<evidence type="ECO:0000256" key="1">
    <source>
        <dbReference type="ARBA" id="ARBA00004992"/>
    </source>
</evidence>
<accession>A0AAD8PFY5</accession>
<reference evidence="10" key="1">
    <citation type="submission" date="2023-08" db="EMBL/GenBank/DDBJ databases">
        <title>Draft sequence of the Babesia gibsoni genome.</title>
        <authorList>
            <person name="Yamagishi J.Y."/>
            <person name="Xuan X.X."/>
        </authorList>
    </citation>
    <scope>NUCLEOTIDE SEQUENCE</scope>
    <source>
        <strain evidence="10">Azabu</strain>
    </source>
</reference>
<dbReference type="GO" id="GO:0006233">
    <property type="term" value="P:dTDP biosynthetic process"/>
    <property type="evidence" value="ECO:0007669"/>
    <property type="project" value="InterPro"/>
</dbReference>
<comment type="pathway">
    <text evidence="1">Pyrimidine metabolism; dTTP biosynthesis.</text>
</comment>
<evidence type="ECO:0000256" key="3">
    <source>
        <dbReference type="ARBA" id="ARBA00012980"/>
    </source>
</evidence>
<evidence type="ECO:0000259" key="9">
    <source>
        <dbReference type="Pfam" id="PF02223"/>
    </source>
</evidence>
<dbReference type="GO" id="GO:0004798">
    <property type="term" value="F:dTMP kinase activity"/>
    <property type="evidence" value="ECO:0007669"/>
    <property type="project" value="UniProtKB-EC"/>
</dbReference>
<proteinExistence type="inferred from homology"/>
<evidence type="ECO:0000313" key="10">
    <source>
        <dbReference type="EMBL" id="KAK1444647.1"/>
    </source>
</evidence>
<dbReference type="GO" id="GO:0004550">
    <property type="term" value="F:nucleoside diphosphate kinase activity"/>
    <property type="evidence" value="ECO:0007669"/>
    <property type="project" value="TreeGrafter"/>
</dbReference>
<feature type="domain" description="Thymidylate kinase-like" evidence="9">
    <location>
        <begin position="27"/>
        <end position="163"/>
    </location>
</feature>
<dbReference type="GO" id="GO:0006227">
    <property type="term" value="P:dUDP biosynthetic process"/>
    <property type="evidence" value="ECO:0007669"/>
    <property type="project" value="TreeGrafter"/>
</dbReference>
<dbReference type="EMBL" id="JAVEPI010000001">
    <property type="protein sequence ID" value="KAK1444647.1"/>
    <property type="molecule type" value="Genomic_DNA"/>
</dbReference>
<comment type="similarity">
    <text evidence="2">Belongs to the thymidylate kinase family.</text>
</comment>
<evidence type="ECO:0000256" key="2">
    <source>
        <dbReference type="ARBA" id="ARBA00009776"/>
    </source>
</evidence>
<dbReference type="GO" id="GO:0005739">
    <property type="term" value="C:mitochondrion"/>
    <property type="evidence" value="ECO:0007669"/>
    <property type="project" value="TreeGrafter"/>
</dbReference>
<gene>
    <name evidence="10" type="ORF">BgAZ_105530</name>
</gene>
<evidence type="ECO:0000256" key="4">
    <source>
        <dbReference type="ARBA" id="ARBA00022679"/>
    </source>
</evidence>
<dbReference type="PROSITE" id="PS01331">
    <property type="entry name" value="THYMIDYLATE_KINASE"/>
    <property type="match status" value="1"/>
</dbReference>
<dbReference type="AlphaFoldDB" id="A0AAD8PFY5"/>
<keyword evidence="4" id="KW-0808">Transferase</keyword>
<dbReference type="GO" id="GO:0006235">
    <property type="term" value="P:dTTP biosynthetic process"/>
    <property type="evidence" value="ECO:0007669"/>
    <property type="project" value="TreeGrafter"/>
</dbReference>
<dbReference type="GO" id="GO:0005829">
    <property type="term" value="C:cytosol"/>
    <property type="evidence" value="ECO:0007669"/>
    <property type="project" value="TreeGrafter"/>
</dbReference>
<dbReference type="Gene3D" id="3.40.50.300">
    <property type="entry name" value="P-loop containing nucleotide triphosphate hydrolases"/>
    <property type="match status" value="1"/>
</dbReference>
<evidence type="ECO:0000313" key="11">
    <source>
        <dbReference type="Proteomes" id="UP001230268"/>
    </source>
</evidence>
<evidence type="ECO:0000256" key="7">
    <source>
        <dbReference type="ARBA" id="ARBA00022777"/>
    </source>
</evidence>
<dbReference type="InterPro" id="IPR018095">
    <property type="entry name" value="Thymidylate_kin_CS"/>
</dbReference>
<keyword evidence="6" id="KW-0547">Nucleotide-binding</keyword>
<dbReference type="PANTHER" id="PTHR10344:SF1">
    <property type="entry name" value="THYMIDYLATE KINASE"/>
    <property type="match status" value="1"/>
</dbReference>
<organism evidence="10 11">
    <name type="scientific">Babesia gibsoni</name>
    <dbReference type="NCBI Taxonomy" id="33632"/>
    <lineage>
        <taxon>Eukaryota</taxon>
        <taxon>Sar</taxon>
        <taxon>Alveolata</taxon>
        <taxon>Apicomplexa</taxon>
        <taxon>Aconoidasida</taxon>
        <taxon>Piroplasmida</taxon>
        <taxon>Babesiidae</taxon>
        <taxon>Babesia</taxon>
    </lineage>
</organism>
<dbReference type="SUPFAM" id="SSF52540">
    <property type="entry name" value="P-loop containing nucleoside triphosphate hydrolases"/>
    <property type="match status" value="1"/>
</dbReference>
<dbReference type="InterPro" id="IPR027417">
    <property type="entry name" value="P-loop_NTPase"/>
</dbReference>
<keyword evidence="7" id="KW-0418">Kinase</keyword>
<evidence type="ECO:0000256" key="6">
    <source>
        <dbReference type="ARBA" id="ARBA00022741"/>
    </source>
</evidence>
<sequence>MTENPREKIKLPGKLIVFEGIDRFGNKIAIHLLFSANRWEMMYVLLPLCIFLLRKEIVTTLEAGTHILLDRYCFSGVAYSVGAENLKYNWCIAADEGIVSPDLVIYLDNPTSSSARRSNFGEERYEDISKLERVRSVYEKFYDLPYWHNFDATLPIEELSDMIYDVAISVIKSDARRLSDTDLRMPYAPGEEDVGYGHLLPPFV</sequence>
<dbReference type="InterPro" id="IPR039430">
    <property type="entry name" value="Thymidylate_kin-like_dom"/>
</dbReference>
<keyword evidence="5" id="KW-0545">Nucleotide biosynthesis</keyword>
<dbReference type="Proteomes" id="UP001230268">
    <property type="component" value="Unassembled WGS sequence"/>
</dbReference>
<keyword evidence="11" id="KW-1185">Reference proteome</keyword>
<name>A0AAD8PFY5_BABGI</name>
<dbReference type="PANTHER" id="PTHR10344">
    <property type="entry name" value="THYMIDYLATE KINASE"/>
    <property type="match status" value="1"/>
</dbReference>
<dbReference type="EC" id="2.7.4.9" evidence="3"/>
<comment type="caution">
    <text evidence="10">The sequence shown here is derived from an EMBL/GenBank/DDBJ whole genome shotgun (WGS) entry which is preliminary data.</text>
</comment>
<evidence type="ECO:0000256" key="8">
    <source>
        <dbReference type="ARBA" id="ARBA00022840"/>
    </source>
</evidence>
<protein>
    <recommendedName>
        <fullName evidence="3">dTMP kinase</fullName>
        <ecNumber evidence="3">2.7.4.9</ecNumber>
    </recommendedName>
</protein>
<dbReference type="GO" id="GO:0005634">
    <property type="term" value="C:nucleus"/>
    <property type="evidence" value="ECO:0007669"/>
    <property type="project" value="TreeGrafter"/>
</dbReference>
<evidence type="ECO:0000256" key="5">
    <source>
        <dbReference type="ARBA" id="ARBA00022727"/>
    </source>
</evidence>
<dbReference type="Pfam" id="PF02223">
    <property type="entry name" value="Thymidylate_kin"/>
    <property type="match status" value="1"/>
</dbReference>
<dbReference type="GO" id="GO:0005524">
    <property type="term" value="F:ATP binding"/>
    <property type="evidence" value="ECO:0007669"/>
    <property type="project" value="UniProtKB-KW"/>
</dbReference>
<keyword evidence="8" id="KW-0067">ATP-binding</keyword>